<accession>A0A8J2NI62</accession>
<comment type="caution">
    <text evidence="1">The sequence shown here is derived from an EMBL/GenBank/DDBJ whole genome shotgun (WGS) entry which is preliminary data.</text>
</comment>
<name>A0A8J2NI62_9HEXA</name>
<sequence length="124" mass="14128">FLSLEPEERLTDPSTVALDVSLIYKEPLEAWRIRQTVGFPFRDGKFSIVYKISSRGSTNVPVQFSQILWSLQPSQSNRDEYQFVKPYEAYKCLSEEIGSQVITLGLCNDTTANTLWKITTVSLT</sequence>
<dbReference type="AlphaFoldDB" id="A0A8J2NI62"/>
<gene>
    <name evidence="1" type="ORF">AFUS01_LOCUS2960</name>
</gene>
<dbReference type="EMBL" id="CAJVCH010017450">
    <property type="protein sequence ID" value="CAG7683621.1"/>
    <property type="molecule type" value="Genomic_DNA"/>
</dbReference>
<evidence type="ECO:0000313" key="2">
    <source>
        <dbReference type="Proteomes" id="UP000708208"/>
    </source>
</evidence>
<protein>
    <submittedName>
        <fullName evidence="1">Uncharacterized protein</fullName>
    </submittedName>
</protein>
<keyword evidence="2" id="KW-1185">Reference proteome</keyword>
<proteinExistence type="predicted"/>
<organism evidence="1 2">
    <name type="scientific">Allacma fusca</name>
    <dbReference type="NCBI Taxonomy" id="39272"/>
    <lineage>
        <taxon>Eukaryota</taxon>
        <taxon>Metazoa</taxon>
        <taxon>Ecdysozoa</taxon>
        <taxon>Arthropoda</taxon>
        <taxon>Hexapoda</taxon>
        <taxon>Collembola</taxon>
        <taxon>Symphypleona</taxon>
        <taxon>Sminthuridae</taxon>
        <taxon>Allacma</taxon>
    </lineage>
</organism>
<evidence type="ECO:0000313" key="1">
    <source>
        <dbReference type="EMBL" id="CAG7683621.1"/>
    </source>
</evidence>
<dbReference type="Proteomes" id="UP000708208">
    <property type="component" value="Unassembled WGS sequence"/>
</dbReference>
<feature type="non-terminal residue" evidence="1">
    <location>
        <position position="1"/>
    </location>
</feature>
<reference evidence="1" key="1">
    <citation type="submission" date="2021-06" db="EMBL/GenBank/DDBJ databases">
        <authorList>
            <person name="Hodson N. C."/>
            <person name="Mongue J. A."/>
            <person name="Jaron S. K."/>
        </authorList>
    </citation>
    <scope>NUCLEOTIDE SEQUENCE</scope>
</reference>